<feature type="transmembrane region" description="Helical" evidence="6">
    <location>
        <begin position="78"/>
        <end position="100"/>
    </location>
</feature>
<evidence type="ECO:0000256" key="1">
    <source>
        <dbReference type="ARBA" id="ARBA00004141"/>
    </source>
</evidence>
<dbReference type="InterPro" id="IPR037185">
    <property type="entry name" value="EmrE-like"/>
</dbReference>
<feature type="transmembrane region" description="Helical" evidence="6">
    <location>
        <begin position="158"/>
        <end position="180"/>
    </location>
</feature>
<evidence type="ECO:0000256" key="3">
    <source>
        <dbReference type="ARBA" id="ARBA00022692"/>
    </source>
</evidence>
<organism evidence="8 9">
    <name type="scientific">Pelagibacterium lentulum</name>
    <dbReference type="NCBI Taxonomy" id="2029865"/>
    <lineage>
        <taxon>Bacteria</taxon>
        <taxon>Pseudomonadati</taxon>
        <taxon>Pseudomonadota</taxon>
        <taxon>Alphaproteobacteria</taxon>
        <taxon>Hyphomicrobiales</taxon>
        <taxon>Devosiaceae</taxon>
        <taxon>Pelagibacterium</taxon>
    </lineage>
</organism>
<keyword evidence="3 6" id="KW-0812">Transmembrane</keyword>
<protein>
    <submittedName>
        <fullName evidence="8">Drug/metabolite exporter YedA</fullName>
    </submittedName>
</protein>
<feature type="transmembrane region" description="Helical" evidence="6">
    <location>
        <begin position="106"/>
        <end position="125"/>
    </location>
</feature>
<dbReference type="Pfam" id="PF00892">
    <property type="entry name" value="EamA"/>
    <property type="match status" value="2"/>
</dbReference>
<dbReference type="GO" id="GO:0016020">
    <property type="term" value="C:membrane"/>
    <property type="evidence" value="ECO:0007669"/>
    <property type="project" value="UniProtKB-SubCell"/>
</dbReference>
<dbReference type="SUPFAM" id="SSF103481">
    <property type="entry name" value="Multidrug resistance efflux transporter EmrE"/>
    <property type="match status" value="2"/>
</dbReference>
<evidence type="ECO:0000259" key="7">
    <source>
        <dbReference type="Pfam" id="PF00892"/>
    </source>
</evidence>
<dbReference type="EMBL" id="BMKB01000006">
    <property type="protein sequence ID" value="GGA60666.1"/>
    <property type="molecule type" value="Genomic_DNA"/>
</dbReference>
<feature type="transmembrane region" description="Helical" evidence="6">
    <location>
        <begin position="278"/>
        <end position="297"/>
    </location>
</feature>
<feature type="transmembrane region" description="Helical" evidence="6">
    <location>
        <begin position="48"/>
        <end position="69"/>
    </location>
</feature>
<keyword evidence="9" id="KW-1185">Reference proteome</keyword>
<comment type="caution">
    <text evidence="8">The sequence shown here is derived from an EMBL/GenBank/DDBJ whole genome shotgun (WGS) entry which is preliminary data.</text>
</comment>
<evidence type="ECO:0000313" key="8">
    <source>
        <dbReference type="EMBL" id="GGA60666.1"/>
    </source>
</evidence>
<evidence type="ECO:0000313" key="9">
    <source>
        <dbReference type="Proteomes" id="UP000596977"/>
    </source>
</evidence>
<feature type="transmembrane region" description="Helical" evidence="6">
    <location>
        <begin position="222"/>
        <end position="245"/>
    </location>
</feature>
<name>A0A916W2F1_9HYPH</name>
<evidence type="ECO:0000256" key="2">
    <source>
        <dbReference type="ARBA" id="ARBA00007362"/>
    </source>
</evidence>
<comment type="similarity">
    <text evidence="2">Belongs to the EamA transporter family.</text>
</comment>
<gene>
    <name evidence="8" type="primary">yedA</name>
    <name evidence="8" type="ORF">GCM10011499_33660</name>
</gene>
<keyword evidence="4 6" id="KW-1133">Transmembrane helix</keyword>
<feature type="domain" description="EamA" evidence="7">
    <location>
        <begin position="22"/>
        <end position="151"/>
    </location>
</feature>
<reference evidence="8 9" key="1">
    <citation type="journal article" date="2014" name="Int. J. Syst. Evol. Microbiol.">
        <title>Complete genome sequence of Corynebacterium casei LMG S-19264T (=DSM 44701T), isolated from a smear-ripened cheese.</title>
        <authorList>
            <consortium name="US DOE Joint Genome Institute (JGI-PGF)"/>
            <person name="Walter F."/>
            <person name="Albersmeier A."/>
            <person name="Kalinowski J."/>
            <person name="Ruckert C."/>
        </authorList>
    </citation>
    <scope>NUCLEOTIDE SEQUENCE [LARGE SCALE GENOMIC DNA]</scope>
    <source>
        <strain evidence="8 9">CGMCC 1.15896</strain>
    </source>
</reference>
<dbReference type="AlphaFoldDB" id="A0A916W2F1"/>
<dbReference type="InterPro" id="IPR000620">
    <property type="entry name" value="EamA_dom"/>
</dbReference>
<dbReference type="InterPro" id="IPR050638">
    <property type="entry name" value="AA-Vitamin_Transporters"/>
</dbReference>
<evidence type="ECO:0000256" key="5">
    <source>
        <dbReference type="ARBA" id="ARBA00023136"/>
    </source>
</evidence>
<feature type="transmembrane region" description="Helical" evidence="6">
    <location>
        <begin position="21"/>
        <end position="42"/>
    </location>
</feature>
<sequence>MAHAKAPVANVGVPAPDNLTLAAFLIASIIAGANAVAVRVGLTELAPFWGAGVRFGTAAAILIAAGLLLRRTFPSGRALLGAILYGLLSFGLTYMFLYWALQEATAGTVMVAFAVAPLLTLLLAIVQRLERFTFHGIVGALIAGIGVGIVFADQMRLVSPLTLAAILAGAVAAAQSTIIVKSFPRVDPVVENGVGMAVGSVLLFVASLIAGEPWIVPTTLPVQLSLVYLILVGSIGLFLLFLFILSRWTASATIYVLLLAPLTAVALDLIILGDMPTVLLVIGGIVAVIGVYIGALFRPPAVSDTKRLDA</sequence>
<dbReference type="RefSeq" id="WP_164734873.1">
    <property type="nucleotide sequence ID" value="NZ_BMKB01000006.1"/>
</dbReference>
<evidence type="ECO:0000256" key="6">
    <source>
        <dbReference type="SAM" id="Phobius"/>
    </source>
</evidence>
<comment type="subcellular location">
    <subcellularLocation>
        <location evidence="1">Membrane</location>
        <topology evidence="1">Multi-pass membrane protein</topology>
    </subcellularLocation>
</comment>
<feature type="domain" description="EamA" evidence="7">
    <location>
        <begin position="164"/>
        <end position="293"/>
    </location>
</feature>
<feature type="transmembrane region" description="Helical" evidence="6">
    <location>
        <begin position="252"/>
        <end position="272"/>
    </location>
</feature>
<dbReference type="PANTHER" id="PTHR32322:SF2">
    <property type="entry name" value="EAMA DOMAIN-CONTAINING PROTEIN"/>
    <property type="match status" value="1"/>
</dbReference>
<feature type="transmembrane region" description="Helical" evidence="6">
    <location>
        <begin position="192"/>
        <end position="210"/>
    </location>
</feature>
<dbReference type="PANTHER" id="PTHR32322">
    <property type="entry name" value="INNER MEMBRANE TRANSPORTER"/>
    <property type="match status" value="1"/>
</dbReference>
<dbReference type="Proteomes" id="UP000596977">
    <property type="component" value="Unassembled WGS sequence"/>
</dbReference>
<keyword evidence="5 6" id="KW-0472">Membrane</keyword>
<evidence type="ECO:0000256" key="4">
    <source>
        <dbReference type="ARBA" id="ARBA00022989"/>
    </source>
</evidence>
<proteinExistence type="inferred from homology"/>
<feature type="transmembrane region" description="Helical" evidence="6">
    <location>
        <begin position="132"/>
        <end position="152"/>
    </location>
</feature>
<accession>A0A916W2F1</accession>